<dbReference type="Proteomes" id="UP001385499">
    <property type="component" value="Unassembled WGS sequence"/>
</dbReference>
<evidence type="ECO:0000313" key="2">
    <source>
        <dbReference type="Proteomes" id="UP001385499"/>
    </source>
</evidence>
<organism evidence="1 2">
    <name type="scientific">Roseibium algae</name>
    <dbReference type="NCBI Taxonomy" id="3123038"/>
    <lineage>
        <taxon>Bacteria</taxon>
        <taxon>Pseudomonadati</taxon>
        <taxon>Pseudomonadota</taxon>
        <taxon>Alphaproteobacteria</taxon>
        <taxon>Hyphomicrobiales</taxon>
        <taxon>Stappiaceae</taxon>
        <taxon>Roseibium</taxon>
    </lineage>
</organism>
<protein>
    <submittedName>
        <fullName evidence="1">DUF2336 domain-containing protein</fullName>
    </submittedName>
</protein>
<dbReference type="Pfam" id="PF10098">
    <property type="entry name" value="DUF2336"/>
    <property type="match status" value="1"/>
</dbReference>
<evidence type="ECO:0000313" key="1">
    <source>
        <dbReference type="EMBL" id="MEJ8475554.1"/>
    </source>
</evidence>
<accession>A0ABU8TMZ9</accession>
<reference evidence="1 2" key="1">
    <citation type="submission" date="2024-02" db="EMBL/GenBank/DDBJ databases">
        <title>Roseibium algae sp. nov., isolated from marine alga (Grateloupia sp.), showing potential in myo-inositol conversion.</title>
        <authorList>
            <person name="Wang Y."/>
        </authorList>
    </citation>
    <scope>NUCLEOTIDE SEQUENCE [LARGE SCALE GENOMIC DNA]</scope>
    <source>
        <strain evidence="1 2">H3510</strain>
    </source>
</reference>
<dbReference type="InterPro" id="IPR014598">
    <property type="entry name" value="UCP035865"/>
</dbReference>
<sequence length="384" mass="41256">MIIQDFLNWVDTAPDGPRAEAAGALARAWLYSDLDGDSRRGANAALTYLLDDPCVDVRLALAHSLCRSQDVPRHLLLCLASDISEVASVVLETSPIFTDAELIDTLVSPQDDLQEVVAGRQSLSAAVSAAVAEVGSEAACRRLLFNASARIVPTSLIRLAERFRHVADLREAMLKRTDLPIQLRHALLLVHARTLGAGAGGAHSEGPEYEPDMFADASDKIALGLSEQASGADLDALADYLRDEGLLNTRLLLRTVCCGRFRFLASSLALLSGVPCDRVIRALIAARPSALRAILRKAGLPIRTHQAFLLAIDVVREGGADLTSDLPLDQTRALTECLLSELQDEALGSDGDILAFMRRFAIDVARLEARAYISNSCQKALSAA</sequence>
<keyword evidence="2" id="KW-1185">Reference proteome</keyword>
<comment type="caution">
    <text evidence="1">The sequence shown here is derived from an EMBL/GenBank/DDBJ whole genome shotgun (WGS) entry which is preliminary data.</text>
</comment>
<dbReference type="InterPro" id="IPR019285">
    <property type="entry name" value="DUF2336"/>
</dbReference>
<dbReference type="EMBL" id="JBAKIA010000011">
    <property type="protein sequence ID" value="MEJ8475554.1"/>
    <property type="molecule type" value="Genomic_DNA"/>
</dbReference>
<gene>
    <name evidence="1" type="ORF">V6575_15770</name>
</gene>
<proteinExistence type="predicted"/>
<dbReference type="RefSeq" id="WP_340275670.1">
    <property type="nucleotide sequence ID" value="NZ_JBAKIA010000011.1"/>
</dbReference>
<dbReference type="PIRSF" id="PIRSF035865">
    <property type="entry name" value="UCP035865"/>
    <property type="match status" value="1"/>
</dbReference>
<name>A0ABU8TMZ9_9HYPH</name>